<accession>A0A382UPE5</accession>
<reference evidence="1" key="1">
    <citation type="submission" date="2018-05" db="EMBL/GenBank/DDBJ databases">
        <authorList>
            <person name="Lanie J.A."/>
            <person name="Ng W.-L."/>
            <person name="Kazmierczak K.M."/>
            <person name="Andrzejewski T.M."/>
            <person name="Davidsen T.M."/>
            <person name="Wayne K.J."/>
            <person name="Tettelin H."/>
            <person name="Glass J.I."/>
            <person name="Rusch D."/>
            <person name="Podicherti R."/>
            <person name="Tsui H.-C.T."/>
            <person name="Winkler M.E."/>
        </authorList>
    </citation>
    <scope>NUCLEOTIDE SEQUENCE</scope>
</reference>
<name>A0A382UPE5_9ZZZZ</name>
<protein>
    <recommendedName>
        <fullName evidence="2">GS beta-grasp domain-containing protein</fullName>
    </recommendedName>
</protein>
<dbReference type="Gene3D" id="3.10.20.70">
    <property type="entry name" value="Glutamine synthetase, N-terminal domain"/>
    <property type="match status" value="1"/>
</dbReference>
<dbReference type="AlphaFoldDB" id="A0A382UPE5"/>
<organism evidence="1">
    <name type="scientific">marine metagenome</name>
    <dbReference type="NCBI Taxonomy" id="408172"/>
    <lineage>
        <taxon>unclassified sequences</taxon>
        <taxon>metagenomes</taxon>
        <taxon>ecological metagenomes</taxon>
    </lineage>
</organism>
<evidence type="ECO:0000313" key="1">
    <source>
        <dbReference type="EMBL" id="SVD36090.1"/>
    </source>
</evidence>
<dbReference type="GO" id="GO:0006542">
    <property type="term" value="P:glutamine biosynthetic process"/>
    <property type="evidence" value="ECO:0007669"/>
    <property type="project" value="InterPro"/>
</dbReference>
<proteinExistence type="predicted"/>
<feature type="non-terminal residue" evidence="1">
    <location>
        <position position="49"/>
    </location>
</feature>
<dbReference type="GO" id="GO:0004356">
    <property type="term" value="F:glutamine synthetase activity"/>
    <property type="evidence" value="ECO:0007669"/>
    <property type="project" value="InterPro"/>
</dbReference>
<evidence type="ECO:0008006" key="2">
    <source>
        <dbReference type="Google" id="ProtNLM"/>
    </source>
</evidence>
<gene>
    <name evidence="1" type="ORF">METZ01_LOCUS388944</name>
</gene>
<dbReference type="InterPro" id="IPR036651">
    <property type="entry name" value="Gln_synt_N_sf"/>
</dbReference>
<sequence>MSTKSKLEYIWLDGYKPTQSLRSKTRIESDFGGTLEECPMWSFDGSSTE</sequence>
<dbReference type="EMBL" id="UINC01145765">
    <property type="protein sequence ID" value="SVD36090.1"/>
    <property type="molecule type" value="Genomic_DNA"/>
</dbReference>